<dbReference type="Pfam" id="PF00550">
    <property type="entry name" value="PP-binding"/>
    <property type="match status" value="1"/>
</dbReference>
<dbReference type="EMBL" id="JASJQH010008884">
    <property type="protein sequence ID" value="KAK9686116.1"/>
    <property type="molecule type" value="Genomic_DNA"/>
</dbReference>
<dbReference type="Gene3D" id="3.40.50.12780">
    <property type="entry name" value="N-terminal domain of ligase-like"/>
    <property type="match status" value="1"/>
</dbReference>
<comment type="caution">
    <text evidence="4">The sequence shown here is derived from an EMBL/GenBank/DDBJ whole genome shotgun (WGS) entry which is preliminary data.</text>
</comment>
<accession>A0ABR2VNB1</accession>
<sequence length="1382" mass="157175">MPINASGKTDFQMLQILYRDCYKEISRGLMREAKETNEEPLSPIEKILQEVWGSVLNIEKTSIGVKDSFYHLGGDSISAIQISSQCRQKGVEVSVQSILQHPNIHQLGNYAEFTTFALERQEVEEDGDEVNEIPLTPIQHQFFGLAQSEVHHFHLSWLVKVQHPIETSELTKALHELTSHHDMLRVRFSYEGNHWCQRLASNDDKNFVIQRQQVSGIEELKASVYQIQRSLNIETGPISSFILYDLPSGKQLMFMTIHHYVIDLVSWRIIWEDIEQLLSGKSLLYKTIPFRNWSKLLTRYAESLSLRDWPQQLPIQQMDLDTTMLPYNTMDTVHTQSFTLDDEYTKRLFGISNDAYRTEAVDFMLSSLAVSYCEIFNSSSLTIATEGHGREPWDDSLDISRTVGWFTSIYPVTIERNREDSMVDVLKRTKDIRRGIPRNGFTYGLLRYLHQRLSHHFANDSMQVGFNYLGRFQHLEKADSLFQDAEDEYKFNLNMCGPQWRRMNAIEVEVTMQHNNLCASISYSDVLHQETQIVQWLQSWRDNMMEAINICANKSKTELTTSDLPLLALNAGELNEFMHKVQAEYGDDLVQNIEDIYPCSPIQEGLILGNSQAANFYHVQDVYNVASGMDLEKLLSAWQIVIHDLPILRTVFISNPCTSTIHGAYLQIVLRQINIDLKQKFVTNKDMDASVKEYLEDDVNEGFPLGQPNIRLCLIRGKIDQLVISRHHAINDGWSDKITMRYLDAVYNNSPRPAVIPYRDYMAYRTKQEEVFNNSEGSNYWATYLADIEPCIFPTLGDSANRVEFFQKAAKYQASTQTLKDFSNKIGVSLLTLLQAAWGLVLKPYYEKEDFVYGIITNGRNIPMKHIDQVIGPCISTSPLRIQYDEEATVINWLQSLHRHTIAKMPFENCGLRKIKQWSRANEISLEFDTILNFQVPDKESTNDNIEHQMAFVAKGIVEPTEYKLSLNAWTEKGELCLRLDYTNETLTHCIAECLLDRLMITIDAIVKAREETQIGTIPNMSSTERSIIDSFSVGGIKVDETSECLHHLFETQVMKTPKNVAIQYENSQHLSYETLNKQANQLAHFLIAQGVASESIVLLCLDKSIQMIVAILAILKAGGAYTPIDPNNPTDRNRFIQRETQSTVTITTNEYKHKFEAPTVILLDDDIEMISRHSSENPKVSSITSSNLCYVIYTSGSTGIPKGVMLEHTSVATFIRTQQDMIHLTTEDTVLQFTNYTFDVSVGEIFAALSIGAQLALAHKETLLTNLEECINIMNATYIALTPTIASYINPEKVPSVQKLMVAGEMLTTTVKNSWSPKVKLSNGYGPTETAVLCLINRNVTTNSSCSNVGKPFGSNRIYILDSATRPVPLGVVGEFQSLRG</sequence>
<dbReference type="InterPro" id="IPR000873">
    <property type="entry name" value="AMP-dep_synth/lig_dom"/>
</dbReference>
<proteinExistence type="predicted"/>
<protein>
    <recommendedName>
        <fullName evidence="3">Carrier domain-containing protein</fullName>
    </recommendedName>
</protein>
<evidence type="ECO:0000256" key="2">
    <source>
        <dbReference type="ARBA" id="ARBA00022553"/>
    </source>
</evidence>
<dbReference type="InterPro" id="IPR042099">
    <property type="entry name" value="ANL_N_sf"/>
</dbReference>
<dbReference type="InterPro" id="IPR009081">
    <property type="entry name" value="PP-bd_ACP"/>
</dbReference>
<keyword evidence="5" id="KW-1185">Reference proteome</keyword>
<dbReference type="InterPro" id="IPR010060">
    <property type="entry name" value="NRPS_synth"/>
</dbReference>
<dbReference type="InterPro" id="IPR023213">
    <property type="entry name" value="CAT-like_dom_sf"/>
</dbReference>
<gene>
    <name evidence="4" type="ORF">K7432_015269</name>
</gene>
<name>A0ABR2VNB1_9FUNG</name>
<dbReference type="Pfam" id="PF00668">
    <property type="entry name" value="Condensation"/>
    <property type="match status" value="2"/>
</dbReference>
<evidence type="ECO:0000313" key="4">
    <source>
        <dbReference type="EMBL" id="KAK9686116.1"/>
    </source>
</evidence>
<dbReference type="Proteomes" id="UP001479436">
    <property type="component" value="Unassembled WGS sequence"/>
</dbReference>
<evidence type="ECO:0000256" key="1">
    <source>
        <dbReference type="ARBA" id="ARBA00022450"/>
    </source>
</evidence>
<dbReference type="Gene3D" id="3.30.559.30">
    <property type="entry name" value="Nonribosomal peptide synthetase, condensation domain"/>
    <property type="match status" value="2"/>
</dbReference>
<dbReference type="SUPFAM" id="SSF52777">
    <property type="entry name" value="CoA-dependent acyltransferases"/>
    <property type="match status" value="4"/>
</dbReference>
<reference evidence="4 5" key="1">
    <citation type="submission" date="2023-04" db="EMBL/GenBank/DDBJ databases">
        <title>Genome of Basidiobolus ranarum AG-B5.</title>
        <authorList>
            <person name="Stajich J.E."/>
            <person name="Carter-House D."/>
            <person name="Gryganskyi A."/>
        </authorList>
    </citation>
    <scope>NUCLEOTIDE SEQUENCE [LARGE SCALE GENOMIC DNA]</scope>
    <source>
        <strain evidence="4 5">AG-B5</strain>
    </source>
</reference>
<keyword evidence="2" id="KW-0597">Phosphoprotein</keyword>
<dbReference type="Gene3D" id="3.30.559.10">
    <property type="entry name" value="Chloramphenicol acetyltransferase-like domain"/>
    <property type="match status" value="2"/>
</dbReference>
<dbReference type="PROSITE" id="PS00455">
    <property type="entry name" value="AMP_BINDING"/>
    <property type="match status" value="1"/>
</dbReference>
<dbReference type="PROSITE" id="PS50075">
    <property type="entry name" value="CARRIER"/>
    <property type="match status" value="1"/>
</dbReference>
<dbReference type="Gene3D" id="1.10.1200.10">
    <property type="entry name" value="ACP-like"/>
    <property type="match status" value="1"/>
</dbReference>
<dbReference type="CDD" id="cd19534">
    <property type="entry name" value="E_NRPS"/>
    <property type="match status" value="1"/>
</dbReference>
<dbReference type="PANTHER" id="PTHR45398:SF1">
    <property type="entry name" value="ENZYME, PUTATIVE (JCVI)-RELATED"/>
    <property type="match status" value="1"/>
</dbReference>
<evidence type="ECO:0000259" key="3">
    <source>
        <dbReference type="PROSITE" id="PS50075"/>
    </source>
</evidence>
<dbReference type="PANTHER" id="PTHR45398">
    <property type="match status" value="1"/>
</dbReference>
<dbReference type="Pfam" id="PF00501">
    <property type="entry name" value="AMP-binding"/>
    <property type="match status" value="1"/>
</dbReference>
<dbReference type="SUPFAM" id="SSF47336">
    <property type="entry name" value="ACP-like"/>
    <property type="match status" value="1"/>
</dbReference>
<dbReference type="NCBIfam" id="TIGR01720">
    <property type="entry name" value="NRPS-para261"/>
    <property type="match status" value="1"/>
</dbReference>
<dbReference type="InterPro" id="IPR020845">
    <property type="entry name" value="AMP-binding_CS"/>
</dbReference>
<dbReference type="InterPro" id="IPR036736">
    <property type="entry name" value="ACP-like_sf"/>
</dbReference>
<dbReference type="InterPro" id="IPR001242">
    <property type="entry name" value="Condensation_dom"/>
</dbReference>
<keyword evidence="1" id="KW-0596">Phosphopantetheine</keyword>
<feature type="domain" description="Carrier" evidence="3">
    <location>
        <begin position="39"/>
        <end position="115"/>
    </location>
</feature>
<dbReference type="CDD" id="cd19542">
    <property type="entry name" value="CT_NRPS-like"/>
    <property type="match status" value="1"/>
</dbReference>
<organism evidence="4 5">
    <name type="scientific">Basidiobolus ranarum</name>
    <dbReference type="NCBI Taxonomy" id="34480"/>
    <lineage>
        <taxon>Eukaryota</taxon>
        <taxon>Fungi</taxon>
        <taxon>Fungi incertae sedis</taxon>
        <taxon>Zoopagomycota</taxon>
        <taxon>Entomophthoromycotina</taxon>
        <taxon>Basidiobolomycetes</taxon>
        <taxon>Basidiobolales</taxon>
        <taxon>Basidiobolaceae</taxon>
        <taxon>Basidiobolus</taxon>
    </lineage>
</organism>
<dbReference type="SUPFAM" id="SSF56801">
    <property type="entry name" value="Acetyl-CoA synthetase-like"/>
    <property type="match status" value="1"/>
</dbReference>
<evidence type="ECO:0000313" key="5">
    <source>
        <dbReference type="Proteomes" id="UP001479436"/>
    </source>
</evidence>